<comment type="subcellular location">
    <subcellularLocation>
        <location evidence="2">Nucleus</location>
    </subcellularLocation>
</comment>
<dbReference type="GO" id="GO:0003689">
    <property type="term" value="F:DNA clamp loader activity"/>
    <property type="evidence" value="ECO:0007669"/>
    <property type="project" value="TreeGrafter"/>
</dbReference>
<protein>
    <submittedName>
        <fullName evidence="7">DNA replication factor C complex subunit 3</fullName>
    </submittedName>
</protein>
<dbReference type="InterPro" id="IPR050238">
    <property type="entry name" value="DNA_Rep/Repair_Clamp_Loader"/>
</dbReference>
<dbReference type="KEGG" id="vcn:VOLCADRAFT_89913"/>
<dbReference type="InterPro" id="IPR027417">
    <property type="entry name" value="P-loop_NTPase"/>
</dbReference>
<dbReference type="GO" id="GO:0006281">
    <property type="term" value="P:DNA repair"/>
    <property type="evidence" value="ECO:0007669"/>
    <property type="project" value="UniProtKB-ARBA"/>
</dbReference>
<evidence type="ECO:0000256" key="3">
    <source>
        <dbReference type="ARBA" id="ARBA00005378"/>
    </source>
</evidence>
<comment type="similarity">
    <text evidence="3">Belongs to the activator 1 small subunits family.</text>
</comment>
<dbReference type="FunFam" id="1.10.8.60:FF:000030">
    <property type="entry name" value="replication factor C subunit 3"/>
    <property type="match status" value="1"/>
</dbReference>
<dbReference type="EMBL" id="GL378335">
    <property type="protein sequence ID" value="EFJ49467.1"/>
    <property type="molecule type" value="Genomic_DNA"/>
</dbReference>
<dbReference type="PANTHER" id="PTHR11669:SF1">
    <property type="entry name" value="REPLICATION FACTOR C SUBUNIT 3"/>
    <property type="match status" value="1"/>
</dbReference>
<keyword evidence="4" id="KW-0235">DNA replication</keyword>
<evidence type="ECO:0000256" key="4">
    <source>
        <dbReference type="ARBA" id="ARBA00022705"/>
    </source>
</evidence>
<evidence type="ECO:0000313" key="7">
    <source>
        <dbReference type="EMBL" id="EFJ49467.1"/>
    </source>
</evidence>
<keyword evidence="5" id="KW-0539">Nucleus</keyword>
<dbReference type="CDD" id="cd00009">
    <property type="entry name" value="AAA"/>
    <property type="match status" value="1"/>
</dbReference>
<dbReference type="Gene3D" id="1.10.8.60">
    <property type="match status" value="1"/>
</dbReference>
<dbReference type="FunCoup" id="D8TSZ8">
    <property type="interactions" value="1588"/>
</dbReference>
<dbReference type="InParanoid" id="D8TSZ8"/>
<dbReference type="GO" id="GO:0005663">
    <property type="term" value="C:DNA replication factor C complex"/>
    <property type="evidence" value="ECO:0007669"/>
    <property type="project" value="TreeGrafter"/>
</dbReference>
<dbReference type="Pfam" id="PF21960">
    <property type="entry name" value="RCF1-5-like_lid"/>
    <property type="match status" value="1"/>
</dbReference>
<dbReference type="GO" id="GO:0006271">
    <property type="term" value="P:DNA strand elongation involved in DNA replication"/>
    <property type="evidence" value="ECO:0007669"/>
    <property type="project" value="UniProtKB-ARBA"/>
</dbReference>
<dbReference type="STRING" id="3068.D8TSZ8"/>
<dbReference type="PANTHER" id="PTHR11669">
    <property type="entry name" value="REPLICATION FACTOR C / DNA POLYMERASE III GAMMA-TAU SUBUNIT"/>
    <property type="match status" value="1"/>
</dbReference>
<dbReference type="GO" id="GO:0005634">
    <property type="term" value="C:nucleus"/>
    <property type="evidence" value="ECO:0007669"/>
    <property type="project" value="UniProtKB-SubCell"/>
</dbReference>
<dbReference type="GO" id="GO:0016887">
    <property type="term" value="F:ATP hydrolysis activity"/>
    <property type="evidence" value="ECO:0007669"/>
    <property type="project" value="InterPro"/>
</dbReference>
<gene>
    <name evidence="7" type="primary">rfc3</name>
    <name evidence="7" type="ORF">VOLCADRAFT_89913</name>
</gene>
<evidence type="ECO:0000256" key="1">
    <source>
        <dbReference type="ARBA" id="ARBA00002386"/>
    </source>
</evidence>
<feature type="domain" description="AAA+ ATPase" evidence="6">
    <location>
        <begin position="33"/>
        <end position="189"/>
    </location>
</feature>
<sequence>MLWVDKYRPQTFDKFVIHKQIADNLKKLVAAGDFPHTLFYGPPGAGKKTLVMALLRAIYGPGVEKIRVETKPWQIELPSRKLEVELTTISSSYHLELNPSDVGNNDRYVVQEIIKDMARNRPLGVDGNKGFKVLVLNEVDRLSREAQQGLRRTMEKYSSACRIVMVCNNISKVMEPVRSRCLCVRVAAPTDDQMMEVLAGVAKKENLTLPPVFAARLVDYASRSMRRALLALEVCKVERYPFGDDQEPNRADWELYIAEVAKNILEEQSPKQLFLVRGKLYELLASCVPPELIIRQLMLELLKNVDDEVKVETVQQAAIFEQRLQEGAKAIFHLEAFVAKVMSVVKNYMVSRGLA</sequence>
<dbReference type="SUPFAM" id="SSF48019">
    <property type="entry name" value="post-AAA+ oligomerization domain-like"/>
    <property type="match status" value="1"/>
</dbReference>
<name>D8TSZ8_VOLCA</name>
<dbReference type="Pfam" id="PF22534">
    <property type="entry name" value="RFC_C"/>
    <property type="match status" value="1"/>
</dbReference>
<reference evidence="7 8" key="1">
    <citation type="journal article" date="2010" name="Science">
        <title>Genomic analysis of organismal complexity in the multicellular green alga Volvox carteri.</title>
        <authorList>
            <person name="Prochnik S.E."/>
            <person name="Umen J."/>
            <person name="Nedelcu A.M."/>
            <person name="Hallmann A."/>
            <person name="Miller S.M."/>
            <person name="Nishii I."/>
            <person name="Ferris P."/>
            <person name="Kuo A."/>
            <person name="Mitros T."/>
            <person name="Fritz-Laylin L.K."/>
            <person name="Hellsten U."/>
            <person name="Chapman J."/>
            <person name="Simakov O."/>
            <person name="Rensing S.A."/>
            <person name="Terry A."/>
            <person name="Pangilinan J."/>
            <person name="Kapitonov V."/>
            <person name="Jurka J."/>
            <person name="Salamov A."/>
            <person name="Shapiro H."/>
            <person name="Schmutz J."/>
            <person name="Grimwood J."/>
            <person name="Lindquist E."/>
            <person name="Lucas S."/>
            <person name="Grigoriev I.V."/>
            <person name="Schmitt R."/>
            <person name="Kirk D."/>
            <person name="Rokhsar D.S."/>
        </authorList>
    </citation>
    <scope>NUCLEOTIDE SEQUENCE [LARGE SCALE GENOMIC DNA]</scope>
    <source>
        <strain evidence="8">f. Nagariensis / Eve</strain>
    </source>
</reference>
<dbReference type="OrthoDB" id="761538at2759"/>
<keyword evidence="8" id="KW-1185">Reference proteome</keyword>
<dbReference type="SUPFAM" id="SSF52540">
    <property type="entry name" value="P-loop containing nucleoside triphosphate hydrolases"/>
    <property type="match status" value="1"/>
</dbReference>
<dbReference type="Proteomes" id="UP000001058">
    <property type="component" value="Unassembled WGS sequence"/>
</dbReference>
<accession>D8TSZ8</accession>
<dbReference type="Gene3D" id="3.40.50.300">
    <property type="entry name" value="P-loop containing nucleotide triphosphate hydrolases"/>
    <property type="match status" value="1"/>
</dbReference>
<dbReference type="SMART" id="SM00382">
    <property type="entry name" value="AAA"/>
    <property type="match status" value="1"/>
</dbReference>
<dbReference type="RefSeq" id="XP_002949448.1">
    <property type="nucleotide sequence ID" value="XM_002949402.1"/>
</dbReference>
<comment type="function">
    <text evidence="1">May be involved in DNA replication and thus regulate cell proliferation.</text>
</comment>
<dbReference type="GeneID" id="9618719"/>
<dbReference type="Pfam" id="PF00004">
    <property type="entry name" value="AAA"/>
    <property type="match status" value="1"/>
</dbReference>
<proteinExistence type="inferred from homology"/>
<dbReference type="GO" id="GO:0005524">
    <property type="term" value="F:ATP binding"/>
    <property type="evidence" value="ECO:0007669"/>
    <property type="project" value="InterPro"/>
</dbReference>
<dbReference type="eggNOG" id="KOG2035">
    <property type="taxonomic scope" value="Eukaryota"/>
</dbReference>
<dbReference type="InterPro" id="IPR003959">
    <property type="entry name" value="ATPase_AAA_core"/>
</dbReference>
<dbReference type="InterPro" id="IPR003593">
    <property type="entry name" value="AAA+_ATPase"/>
</dbReference>
<evidence type="ECO:0000259" key="6">
    <source>
        <dbReference type="SMART" id="SM00382"/>
    </source>
</evidence>
<organism evidence="8">
    <name type="scientific">Volvox carteri f. nagariensis</name>
    <dbReference type="NCBI Taxonomy" id="3068"/>
    <lineage>
        <taxon>Eukaryota</taxon>
        <taxon>Viridiplantae</taxon>
        <taxon>Chlorophyta</taxon>
        <taxon>core chlorophytes</taxon>
        <taxon>Chlorophyceae</taxon>
        <taxon>CS clade</taxon>
        <taxon>Chlamydomonadales</taxon>
        <taxon>Volvocaceae</taxon>
        <taxon>Volvox</taxon>
    </lineage>
</organism>
<dbReference type="FunFam" id="3.40.50.300:FF:000136">
    <property type="entry name" value="Replication factor C subunit 5"/>
    <property type="match status" value="1"/>
</dbReference>
<dbReference type="AlphaFoldDB" id="D8TSZ8"/>
<dbReference type="Gene3D" id="1.20.272.10">
    <property type="match status" value="1"/>
</dbReference>
<dbReference type="GO" id="GO:0003677">
    <property type="term" value="F:DNA binding"/>
    <property type="evidence" value="ECO:0007669"/>
    <property type="project" value="InterPro"/>
</dbReference>
<evidence type="ECO:0000313" key="8">
    <source>
        <dbReference type="Proteomes" id="UP000001058"/>
    </source>
</evidence>
<evidence type="ECO:0000256" key="2">
    <source>
        <dbReference type="ARBA" id="ARBA00004123"/>
    </source>
</evidence>
<dbReference type="FunFam" id="1.20.272.10:FF:000002">
    <property type="entry name" value="Replication factor C subunit 3"/>
    <property type="match status" value="1"/>
</dbReference>
<dbReference type="InterPro" id="IPR008921">
    <property type="entry name" value="DNA_pol3_clamp-load_cplx_C"/>
</dbReference>
<evidence type="ECO:0000256" key="5">
    <source>
        <dbReference type="ARBA" id="ARBA00023242"/>
    </source>
</evidence>